<sequence length="218" mass="25141">MNTENNALPLIWKNAWQQPTFKAKLLIGVAVLTGILIIFPYFFQFIESRDGFVLPDRILNDLPSVNLSLPIFFVIWVMVLILIIEAIRDPEIFLLFLWAYIFLNISRIITISLIPLNPPDNLIPLTDPISNYFYGSGFITKDLFYSGHTSTQFLIFLVLKKNKLKNLALLSTMLIGVMVLIQHVHYTIDVVMAPFFAFLVYKLAQYWVSPTFQNNYAD</sequence>
<keyword evidence="1" id="KW-0812">Transmembrane</keyword>
<keyword evidence="4" id="KW-1185">Reference proteome</keyword>
<feature type="transmembrane region" description="Helical" evidence="1">
    <location>
        <begin position="25"/>
        <end position="46"/>
    </location>
</feature>
<feature type="transmembrane region" description="Helical" evidence="1">
    <location>
        <begin position="92"/>
        <end position="114"/>
    </location>
</feature>
<organism evidence="3 4">
    <name type="scientific">Hydrotalea sandarakina</name>
    <dbReference type="NCBI Taxonomy" id="1004304"/>
    <lineage>
        <taxon>Bacteria</taxon>
        <taxon>Pseudomonadati</taxon>
        <taxon>Bacteroidota</taxon>
        <taxon>Chitinophagia</taxon>
        <taxon>Chitinophagales</taxon>
        <taxon>Chitinophagaceae</taxon>
        <taxon>Hydrotalea</taxon>
    </lineage>
</organism>
<dbReference type="Pfam" id="PF14360">
    <property type="entry name" value="PAP2_C"/>
    <property type="match status" value="1"/>
</dbReference>
<dbReference type="EMBL" id="QKZV01000001">
    <property type="protein sequence ID" value="PZX65939.1"/>
    <property type="molecule type" value="Genomic_DNA"/>
</dbReference>
<dbReference type="OrthoDB" id="792641at2"/>
<dbReference type="AlphaFoldDB" id="A0A2W7SFH6"/>
<feature type="domain" description="Sphingomyelin synthase-like" evidence="2">
    <location>
        <begin position="142"/>
        <end position="203"/>
    </location>
</feature>
<protein>
    <submittedName>
        <fullName evidence="3">PAP2 superfamily protein</fullName>
    </submittedName>
</protein>
<accession>A0A2W7SFH6</accession>
<feature type="transmembrane region" description="Helical" evidence="1">
    <location>
        <begin position="66"/>
        <end position="85"/>
    </location>
</feature>
<keyword evidence="1" id="KW-1133">Transmembrane helix</keyword>
<evidence type="ECO:0000313" key="4">
    <source>
        <dbReference type="Proteomes" id="UP000249720"/>
    </source>
</evidence>
<proteinExistence type="predicted"/>
<comment type="caution">
    <text evidence="3">The sequence shown here is derived from an EMBL/GenBank/DDBJ whole genome shotgun (WGS) entry which is preliminary data.</text>
</comment>
<evidence type="ECO:0000313" key="3">
    <source>
        <dbReference type="EMBL" id="PZX65939.1"/>
    </source>
</evidence>
<feature type="transmembrane region" description="Helical" evidence="1">
    <location>
        <begin position="143"/>
        <end position="159"/>
    </location>
</feature>
<feature type="transmembrane region" description="Helical" evidence="1">
    <location>
        <begin position="166"/>
        <end position="184"/>
    </location>
</feature>
<dbReference type="RefSeq" id="WP_111293380.1">
    <property type="nucleotide sequence ID" value="NZ_QKZV01000001.1"/>
</dbReference>
<gene>
    <name evidence="3" type="ORF">LX80_00433</name>
</gene>
<name>A0A2W7SFH6_9BACT</name>
<reference evidence="3 4" key="1">
    <citation type="submission" date="2018-06" db="EMBL/GenBank/DDBJ databases">
        <title>Genomic Encyclopedia of Archaeal and Bacterial Type Strains, Phase II (KMG-II): from individual species to whole genera.</title>
        <authorList>
            <person name="Goeker M."/>
        </authorList>
    </citation>
    <scope>NUCLEOTIDE SEQUENCE [LARGE SCALE GENOMIC DNA]</scope>
    <source>
        <strain evidence="3 4">DSM 23241</strain>
    </source>
</reference>
<keyword evidence="1" id="KW-0472">Membrane</keyword>
<evidence type="ECO:0000256" key="1">
    <source>
        <dbReference type="SAM" id="Phobius"/>
    </source>
</evidence>
<dbReference type="Proteomes" id="UP000249720">
    <property type="component" value="Unassembled WGS sequence"/>
</dbReference>
<dbReference type="InterPro" id="IPR025749">
    <property type="entry name" value="Sphingomyelin_synth-like_dom"/>
</dbReference>
<evidence type="ECO:0000259" key="2">
    <source>
        <dbReference type="Pfam" id="PF14360"/>
    </source>
</evidence>